<feature type="compositionally biased region" description="Basic residues" evidence="1">
    <location>
        <begin position="129"/>
        <end position="142"/>
    </location>
</feature>
<keyword evidence="2" id="KW-0472">Membrane</keyword>
<evidence type="ECO:0000313" key="4">
    <source>
        <dbReference type="Proteomes" id="UP000803884"/>
    </source>
</evidence>
<proteinExistence type="predicted"/>
<feature type="region of interest" description="Disordered" evidence="1">
    <location>
        <begin position="125"/>
        <end position="157"/>
    </location>
</feature>
<dbReference type="RefSeq" id="XP_069231000.1">
    <property type="nucleotide sequence ID" value="XM_069371901.1"/>
</dbReference>
<dbReference type="AlphaFoldDB" id="A0AB34KSU3"/>
<feature type="transmembrane region" description="Helical" evidence="2">
    <location>
        <begin position="101"/>
        <end position="120"/>
    </location>
</feature>
<dbReference type="EMBL" id="JAAQHG020000008">
    <property type="protein sequence ID" value="KAL1587895.1"/>
    <property type="molecule type" value="Genomic_DNA"/>
</dbReference>
<protein>
    <submittedName>
        <fullName evidence="3">Uncharacterized protein</fullName>
    </submittedName>
</protein>
<evidence type="ECO:0000256" key="2">
    <source>
        <dbReference type="SAM" id="Phobius"/>
    </source>
</evidence>
<keyword evidence="2" id="KW-0812">Transmembrane</keyword>
<name>A0AB34KSU3_9PEZI</name>
<sequence>MTPQAIQSTTTLKPKCANCINKSCKSLNKYTTTLRTPPQPMATLAASTAAKAPVRVLSSWHRFASVFREAHPIGRMPRYLKAHDLPGASYYFRRLGRAGSMFVPLMVGFFGWPFAMKAMINASNGVKNPKPKKAAPSHKMSRKSSIDTEAWSQKIPA</sequence>
<dbReference type="Proteomes" id="UP000803884">
    <property type="component" value="Unassembled WGS sequence"/>
</dbReference>
<gene>
    <name evidence="3" type="ORF">WHR41_03295</name>
</gene>
<keyword evidence="2" id="KW-1133">Transmembrane helix</keyword>
<dbReference type="GeneID" id="96004739"/>
<reference evidence="3 4" key="1">
    <citation type="journal article" date="2020" name="Microbiol. Resour. Announc.">
        <title>Draft Genome Sequence of a Cladosporium Species Isolated from the Mesophotic Ascidian Didemnum maculosum.</title>
        <authorList>
            <person name="Gioti A."/>
            <person name="Siaperas R."/>
            <person name="Nikolaivits E."/>
            <person name="Le Goff G."/>
            <person name="Ouazzani J."/>
            <person name="Kotoulas G."/>
            <person name="Topakas E."/>
        </authorList>
    </citation>
    <scope>NUCLEOTIDE SEQUENCE [LARGE SCALE GENOMIC DNA]</scope>
    <source>
        <strain evidence="3 4">TM138-S3</strain>
    </source>
</reference>
<accession>A0AB34KSU3</accession>
<evidence type="ECO:0000256" key="1">
    <source>
        <dbReference type="SAM" id="MobiDB-lite"/>
    </source>
</evidence>
<organism evidence="3 4">
    <name type="scientific">Cladosporium halotolerans</name>
    <dbReference type="NCBI Taxonomy" id="1052096"/>
    <lineage>
        <taxon>Eukaryota</taxon>
        <taxon>Fungi</taxon>
        <taxon>Dikarya</taxon>
        <taxon>Ascomycota</taxon>
        <taxon>Pezizomycotina</taxon>
        <taxon>Dothideomycetes</taxon>
        <taxon>Dothideomycetidae</taxon>
        <taxon>Cladosporiales</taxon>
        <taxon>Cladosporiaceae</taxon>
        <taxon>Cladosporium</taxon>
    </lineage>
</organism>
<keyword evidence="4" id="KW-1185">Reference proteome</keyword>
<comment type="caution">
    <text evidence="3">The sequence shown here is derived from an EMBL/GenBank/DDBJ whole genome shotgun (WGS) entry which is preliminary data.</text>
</comment>
<evidence type="ECO:0000313" key="3">
    <source>
        <dbReference type="EMBL" id="KAL1587895.1"/>
    </source>
</evidence>